<accession>A0A834IQG2</accession>
<gene>
    <name evidence="2" type="ORF">GWI33_022085</name>
</gene>
<organism evidence="2 3">
    <name type="scientific">Rhynchophorus ferrugineus</name>
    <name type="common">Red palm weevil</name>
    <name type="synonym">Curculio ferrugineus</name>
    <dbReference type="NCBI Taxonomy" id="354439"/>
    <lineage>
        <taxon>Eukaryota</taxon>
        <taxon>Metazoa</taxon>
        <taxon>Ecdysozoa</taxon>
        <taxon>Arthropoda</taxon>
        <taxon>Hexapoda</taxon>
        <taxon>Insecta</taxon>
        <taxon>Pterygota</taxon>
        <taxon>Neoptera</taxon>
        <taxon>Endopterygota</taxon>
        <taxon>Coleoptera</taxon>
        <taxon>Polyphaga</taxon>
        <taxon>Cucujiformia</taxon>
        <taxon>Curculionidae</taxon>
        <taxon>Dryophthorinae</taxon>
        <taxon>Rhynchophorus</taxon>
    </lineage>
</organism>
<dbReference type="EMBL" id="JAACXV010000077">
    <property type="protein sequence ID" value="KAF7284495.1"/>
    <property type="molecule type" value="Genomic_DNA"/>
</dbReference>
<dbReference type="AlphaFoldDB" id="A0A834IQG2"/>
<name>A0A834IQG2_RHYFE</name>
<feature type="chain" id="PRO_5032883180" evidence="1">
    <location>
        <begin position="23"/>
        <end position="168"/>
    </location>
</feature>
<protein>
    <submittedName>
        <fullName evidence="2">Uncharacterized protein</fullName>
    </submittedName>
</protein>
<sequence length="168" mass="19271">MSRCLLISVLIFLVFSSEGVEGFRNCPSKEYVCVDETHYQDCWYFLFFAKFGSEVSCPDGQICNEETEGEKCISLTTTTLAPTTTTKRTCPSKEFICRNETAYQTCFWFMYVDFYRNPVLCDDGYICDTSPDATELAYRVKHEDAYSELKEIKAGVLNNLMYIGDIPE</sequence>
<reference evidence="2" key="1">
    <citation type="submission" date="2020-08" db="EMBL/GenBank/DDBJ databases">
        <title>Genome sequencing and assembly of the red palm weevil Rhynchophorus ferrugineus.</title>
        <authorList>
            <person name="Dias G.B."/>
            <person name="Bergman C.M."/>
            <person name="Manee M."/>
        </authorList>
    </citation>
    <scope>NUCLEOTIDE SEQUENCE</scope>
    <source>
        <strain evidence="2">AA-2017</strain>
        <tissue evidence="2">Whole larva</tissue>
    </source>
</reference>
<comment type="caution">
    <text evidence="2">The sequence shown here is derived from an EMBL/GenBank/DDBJ whole genome shotgun (WGS) entry which is preliminary data.</text>
</comment>
<dbReference type="OrthoDB" id="10646258at2759"/>
<keyword evidence="1" id="KW-0732">Signal</keyword>
<evidence type="ECO:0000313" key="2">
    <source>
        <dbReference type="EMBL" id="KAF7284495.1"/>
    </source>
</evidence>
<proteinExistence type="predicted"/>
<evidence type="ECO:0000256" key="1">
    <source>
        <dbReference type="SAM" id="SignalP"/>
    </source>
</evidence>
<keyword evidence="3" id="KW-1185">Reference proteome</keyword>
<evidence type="ECO:0000313" key="3">
    <source>
        <dbReference type="Proteomes" id="UP000625711"/>
    </source>
</evidence>
<feature type="signal peptide" evidence="1">
    <location>
        <begin position="1"/>
        <end position="22"/>
    </location>
</feature>
<dbReference type="Proteomes" id="UP000625711">
    <property type="component" value="Unassembled WGS sequence"/>
</dbReference>